<feature type="region of interest" description="Disordered" evidence="1">
    <location>
        <begin position="114"/>
        <end position="133"/>
    </location>
</feature>
<evidence type="ECO:0000313" key="3">
    <source>
        <dbReference type="Proteomes" id="UP001652642"/>
    </source>
</evidence>
<proteinExistence type="predicted"/>
<dbReference type="Gene3D" id="1.10.4020.10">
    <property type="entry name" value="DNA breaking-rejoining enzymes"/>
    <property type="match status" value="1"/>
</dbReference>
<dbReference type="Proteomes" id="UP001652642">
    <property type="component" value="Chromosome 1"/>
</dbReference>
<feature type="compositionally biased region" description="Polar residues" evidence="1">
    <location>
        <begin position="424"/>
        <end position="437"/>
    </location>
</feature>
<dbReference type="PANTHER" id="PTHR46888:SF11">
    <property type="entry name" value="SCAN BOX DOMAIN-CONTAINING PROTEIN"/>
    <property type="match status" value="1"/>
</dbReference>
<feature type="region of interest" description="Disordered" evidence="1">
    <location>
        <begin position="692"/>
        <end position="714"/>
    </location>
</feature>
<dbReference type="InterPro" id="IPR003309">
    <property type="entry name" value="SCAN_dom"/>
</dbReference>
<dbReference type="SUPFAM" id="SSF47353">
    <property type="entry name" value="Retrovirus capsid dimerization domain-like"/>
    <property type="match status" value="1"/>
</dbReference>
<dbReference type="Gene3D" id="1.10.340.70">
    <property type="match status" value="1"/>
</dbReference>
<evidence type="ECO:0000259" key="2">
    <source>
        <dbReference type="PROSITE" id="PS50804"/>
    </source>
</evidence>
<feature type="region of interest" description="Disordered" evidence="1">
    <location>
        <begin position="406"/>
        <end position="437"/>
    </location>
</feature>
<feature type="region of interest" description="Disordered" evidence="1">
    <location>
        <begin position="560"/>
        <end position="581"/>
    </location>
</feature>
<evidence type="ECO:0000256" key="1">
    <source>
        <dbReference type="SAM" id="MobiDB-lite"/>
    </source>
</evidence>
<keyword evidence="3" id="KW-1185">Reference proteome</keyword>
<protein>
    <submittedName>
        <fullName evidence="4">Uncharacterized protein isoform X1</fullName>
    </submittedName>
</protein>
<feature type="compositionally biased region" description="Basic and acidic residues" evidence="1">
    <location>
        <begin position="344"/>
        <end position="353"/>
    </location>
</feature>
<gene>
    <name evidence="4" type="primary">LOC140707315</name>
</gene>
<dbReference type="Pfam" id="PF02023">
    <property type="entry name" value="SCAN"/>
    <property type="match status" value="1"/>
</dbReference>
<dbReference type="Pfam" id="PF17921">
    <property type="entry name" value="Integrase_H2C2"/>
    <property type="match status" value="1"/>
</dbReference>
<feature type="compositionally biased region" description="Basic and acidic residues" evidence="1">
    <location>
        <begin position="29"/>
        <end position="50"/>
    </location>
</feature>
<organism evidence="3 4">
    <name type="scientific">Pogona vitticeps</name>
    <name type="common">central bearded dragon</name>
    <dbReference type="NCBI Taxonomy" id="103695"/>
    <lineage>
        <taxon>Eukaryota</taxon>
        <taxon>Metazoa</taxon>
        <taxon>Chordata</taxon>
        <taxon>Craniata</taxon>
        <taxon>Vertebrata</taxon>
        <taxon>Euteleostomi</taxon>
        <taxon>Lepidosauria</taxon>
        <taxon>Squamata</taxon>
        <taxon>Bifurcata</taxon>
        <taxon>Unidentata</taxon>
        <taxon>Episquamata</taxon>
        <taxon>Toxicofera</taxon>
        <taxon>Iguania</taxon>
        <taxon>Acrodonta</taxon>
        <taxon>Agamidae</taxon>
        <taxon>Amphibolurinae</taxon>
        <taxon>Pogona</taxon>
    </lineage>
</organism>
<feature type="region of interest" description="Disordered" evidence="1">
    <location>
        <begin position="1"/>
        <end position="50"/>
    </location>
</feature>
<sequence>MPLTRSKMAESEPKSPEMSEGTGEVIDGEGDRFTSEREEENNGEHLSELRKIQLAQEHEYRMRQLEREAERERMALEKEERMRQMEMEREERERQFELEKQRMALEIRRMELLNQNNNNNRDNEESQLSKADLKKFPSYKQGDSVEAFLTRFEKAASDFSLREAEKMVVLRSLISGKMAEIYADMPVELSKDYSEFKKLVFLRFDINSEHLRQKFRKLTKKSDETFTQLGYNLERCLDRWLEQENVQTFQQLKNIVGLEQFYSLLRGELKYLVQERKPTDIRQAAQIADFISQIRGPVSYEEKGMRKTWDPKYSKEPGQGQAKMGSHFVGKTSGQSQSRNPILEGKEKSEKFTNRGSWGDKICFACQGRGHIASQCFNTTQKKEISPQKVNLKEAKSVYCIQNSQMSPSRDSPVAMGTQPEAAASSSEMDTSSGQSTEYQDLPIAEIRHCLYIQINSQLLESAGDRIKILGQNYTALQDTCSQVSICHSDIVPQGCIIPGQNLILKGIGKEIVSLPVADVLVDYQGWRGVWRMGVSSQIPTPCLIGTDLTKHVKSALVITRSQPEQREASNGTGSQEQEENIPQAEAFSLEIPQKSVFARDQTADPTLKSCFGEVAGKGLSPKHGLLYKEKLINIPKEGPEIKSQLIVPDKYRPMILEKGHLGIAETKQRISQKYYWPKMGKEIKEFSQAYDTCQGERNSEDKANREDRNRDDYNNYMEDIDKTFIQLRQEHTEQQKQEHREVSELRTSEDEVKQVNFVHTKSKENQETSCYPEIVKLKTLEESNLKSAEVVSKEKIQLTEKADNSVSAPIAKTKQQETLSKKPKNKEVALEKVKDASKIKQVNKREMQGVLKKFTLVIEIRKEARGKSMIRIAGYIQQEERNVRCIASPLKIIKVIRKDKKIQGLSRCKETLEKLQTTLKKSQHCIQRGRVQRCHHIQRGRVQRCQRIQRGRVKRHLHVVRGAEFQSVFNIIAVAGFESRAMLSKADEEDHQPAEFLSGKLQPRWIHRASRERKWDKRGWLLQENKPCKGKGQFGLCTDSILLRDLRTEKAYKNKLANWKRDL</sequence>
<dbReference type="GeneID" id="140707315"/>
<dbReference type="InterPro" id="IPR038269">
    <property type="entry name" value="SCAN_sf"/>
</dbReference>
<feature type="compositionally biased region" description="Basic and acidic residues" evidence="1">
    <location>
        <begin position="7"/>
        <end position="17"/>
    </location>
</feature>
<dbReference type="PROSITE" id="PS50804">
    <property type="entry name" value="SCAN_BOX"/>
    <property type="match status" value="1"/>
</dbReference>
<dbReference type="PANTHER" id="PTHR46888">
    <property type="entry name" value="ZINC KNUCKLE DOMAINCONTAINING PROTEIN-RELATED"/>
    <property type="match status" value="1"/>
</dbReference>
<dbReference type="RefSeq" id="XP_072856219.1">
    <property type="nucleotide sequence ID" value="XM_073000118.1"/>
</dbReference>
<name>A0ABM5GEY1_9SAUR</name>
<feature type="region of interest" description="Disordered" evidence="1">
    <location>
        <begin position="305"/>
        <end position="353"/>
    </location>
</feature>
<feature type="domain" description="SCAN box" evidence="2">
    <location>
        <begin position="212"/>
        <end position="289"/>
    </location>
</feature>
<accession>A0ABM5GEY1</accession>
<dbReference type="InterPro" id="IPR041588">
    <property type="entry name" value="Integrase_H2C2"/>
</dbReference>
<feature type="compositionally biased region" description="Basic and acidic residues" evidence="1">
    <location>
        <begin position="698"/>
        <end position="714"/>
    </location>
</feature>
<reference evidence="4" key="2">
    <citation type="submission" date="2025-08" db="UniProtKB">
        <authorList>
            <consortium name="RefSeq"/>
        </authorList>
    </citation>
    <scope>IDENTIFICATION</scope>
</reference>
<reference evidence="3" key="1">
    <citation type="submission" date="2025-05" db="UniProtKB">
        <authorList>
            <consortium name="RefSeq"/>
        </authorList>
    </citation>
    <scope>NUCLEOTIDE SEQUENCE [LARGE SCALE GENOMIC DNA]</scope>
</reference>
<feature type="compositionally biased region" description="Basic and acidic residues" evidence="1">
    <location>
        <begin position="305"/>
        <end position="315"/>
    </location>
</feature>
<evidence type="ECO:0000313" key="4">
    <source>
        <dbReference type="RefSeq" id="XP_072856219.1"/>
    </source>
</evidence>